<evidence type="ECO:0000256" key="4">
    <source>
        <dbReference type="ARBA" id="ARBA00022771"/>
    </source>
</evidence>
<keyword evidence="6" id="KW-1133">Transmembrane helix</keyword>
<evidence type="ECO:0000259" key="10">
    <source>
        <dbReference type="PROSITE" id="PS50089"/>
    </source>
</evidence>
<proteinExistence type="predicted"/>
<dbReference type="AlphaFoldDB" id="A0AAD1UHH9"/>
<dbReference type="InterPro" id="IPR001841">
    <property type="entry name" value="Znf_RING"/>
</dbReference>
<keyword evidence="12" id="KW-1185">Reference proteome</keyword>
<keyword evidence="2" id="KW-0812">Transmembrane</keyword>
<evidence type="ECO:0000256" key="5">
    <source>
        <dbReference type="ARBA" id="ARBA00022833"/>
    </source>
</evidence>
<protein>
    <recommendedName>
        <fullName evidence="10">RING-type domain-containing protein</fullName>
    </recommendedName>
</protein>
<keyword evidence="5" id="KW-0862">Zinc</keyword>
<accession>A0AAD1UHH9</accession>
<dbReference type="PANTHER" id="PTHR46539:SF1">
    <property type="entry name" value="E3 UBIQUITIN-PROTEIN LIGASE ATL42"/>
    <property type="match status" value="1"/>
</dbReference>
<feature type="compositionally biased region" description="Basic and acidic residues" evidence="9">
    <location>
        <begin position="26"/>
        <end position="37"/>
    </location>
</feature>
<keyword evidence="7" id="KW-0472">Membrane</keyword>
<comment type="caution">
    <text evidence="11">The sequence shown here is derived from an EMBL/GenBank/DDBJ whole genome shotgun (WGS) entry which is preliminary data.</text>
</comment>
<dbReference type="Pfam" id="PF13639">
    <property type="entry name" value="zf-RING_2"/>
    <property type="match status" value="1"/>
</dbReference>
<dbReference type="GO" id="GO:0008270">
    <property type="term" value="F:zinc ion binding"/>
    <property type="evidence" value="ECO:0007669"/>
    <property type="project" value="UniProtKB-KW"/>
</dbReference>
<dbReference type="GO" id="GO:0016020">
    <property type="term" value="C:membrane"/>
    <property type="evidence" value="ECO:0007669"/>
    <property type="project" value="UniProtKB-SubCell"/>
</dbReference>
<dbReference type="Gene3D" id="3.30.40.10">
    <property type="entry name" value="Zinc/RING finger domain, C3HC4 (zinc finger)"/>
    <property type="match status" value="1"/>
</dbReference>
<feature type="region of interest" description="Disordered" evidence="9">
    <location>
        <begin position="21"/>
        <end position="58"/>
    </location>
</feature>
<gene>
    <name evidence="11" type="ORF">ECRASSUSDP1_LOCUS10028</name>
</gene>
<dbReference type="PROSITE" id="PS50089">
    <property type="entry name" value="ZF_RING_2"/>
    <property type="match status" value="1"/>
</dbReference>
<dbReference type="EMBL" id="CAMPGE010009874">
    <property type="protein sequence ID" value="CAI2368732.1"/>
    <property type="molecule type" value="Genomic_DNA"/>
</dbReference>
<evidence type="ECO:0000256" key="8">
    <source>
        <dbReference type="PROSITE-ProRule" id="PRU00175"/>
    </source>
</evidence>
<evidence type="ECO:0000256" key="9">
    <source>
        <dbReference type="SAM" id="MobiDB-lite"/>
    </source>
</evidence>
<dbReference type="InterPro" id="IPR013083">
    <property type="entry name" value="Znf_RING/FYVE/PHD"/>
</dbReference>
<name>A0AAD1UHH9_EUPCR</name>
<comment type="subcellular location">
    <subcellularLocation>
        <location evidence="1">Membrane</location>
    </subcellularLocation>
</comment>
<keyword evidence="3" id="KW-0479">Metal-binding</keyword>
<evidence type="ECO:0000256" key="3">
    <source>
        <dbReference type="ARBA" id="ARBA00022723"/>
    </source>
</evidence>
<evidence type="ECO:0000256" key="7">
    <source>
        <dbReference type="ARBA" id="ARBA00023136"/>
    </source>
</evidence>
<dbReference type="SUPFAM" id="SSF57850">
    <property type="entry name" value="RING/U-box"/>
    <property type="match status" value="1"/>
</dbReference>
<evidence type="ECO:0000256" key="2">
    <source>
        <dbReference type="ARBA" id="ARBA00022692"/>
    </source>
</evidence>
<feature type="domain" description="RING-type" evidence="10">
    <location>
        <begin position="167"/>
        <end position="190"/>
    </location>
</feature>
<evidence type="ECO:0000256" key="6">
    <source>
        <dbReference type="ARBA" id="ARBA00022989"/>
    </source>
</evidence>
<dbReference type="PANTHER" id="PTHR46539">
    <property type="entry name" value="E3 UBIQUITIN-PROTEIN LIGASE ATL42"/>
    <property type="match status" value="1"/>
</dbReference>
<keyword evidence="4 8" id="KW-0863">Zinc-finger</keyword>
<dbReference type="Proteomes" id="UP001295684">
    <property type="component" value="Unassembled WGS sequence"/>
</dbReference>
<organism evidence="11 12">
    <name type="scientific">Euplotes crassus</name>
    <dbReference type="NCBI Taxonomy" id="5936"/>
    <lineage>
        <taxon>Eukaryota</taxon>
        <taxon>Sar</taxon>
        <taxon>Alveolata</taxon>
        <taxon>Ciliophora</taxon>
        <taxon>Intramacronucleata</taxon>
        <taxon>Spirotrichea</taxon>
        <taxon>Hypotrichia</taxon>
        <taxon>Euplotida</taxon>
        <taxon>Euplotidae</taxon>
        <taxon>Moneuplotes</taxon>
    </lineage>
</organism>
<sequence length="317" mass="36237">MEDFEPKLSLKRVCKRRNRVSIVSHESTEGTSPEKSKTQMVSQDSKELTQRSSENEEEEKEEYICPICITNFDEVDPELITGLKNKVKALKKETDKRITVKASDPVIVYINNCDLQDTQTSVLSRSLNSSDGSCEPFYIVAKRDITNNKEEFLANFETNGICILKNCKHIFHKCCIKNWFKEHRTCPVCREKIYRSDSIRQYNSDDSSLSMDSSRDLDSFSSFEAADHQFIFDDIYNISSNLESLSVHLEEFDVRSQGDRVANNVEDEDDFYANSDKQISLIFTNGEQPLNDSHVSGSSSGSIFLEDIFSTNLNITE</sequence>
<evidence type="ECO:0000313" key="11">
    <source>
        <dbReference type="EMBL" id="CAI2368732.1"/>
    </source>
</evidence>
<evidence type="ECO:0000313" key="12">
    <source>
        <dbReference type="Proteomes" id="UP001295684"/>
    </source>
</evidence>
<evidence type="ECO:0000256" key="1">
    <source>
        <dbReference type="ARBA" id="ARBA00004370"/>
    </source>
</evidence>
<reference evidence="11" key="1">
    <citation type="submission" date="2023-07" db="EMBL/GenBank/DDBJ databases">
        <authorList>
            <consortium name="AG Swart"/>
            <person name="Singh M."/>
            <person name="Singh A."/>
            <person name="Seah K."/>
            <person name="Emmerich C."/>
        </authorList>
    </citation>
    <scope>NUCLEOTIDE SEQUENCE</scope>
    <source>
        <strain evidence="11">DP1</strain>
    </source>
</reference>